<keyword evidence="2" id="KW-1185">Reference proteome</keyword>
<dbReference type="RefSeq" id="WP_159441313.1">
    <property type="nucleotide sequence ID" value="NZ_FRFE01000016.1"/>
</dbReference>
<name>A0A1M7YBF4_9BACT</name>
<dbReference type="Proteomes" id="UP000184603">
    <property type="component" value="Unassembled WGS sequence"/>
</dbReference>
<proteinExistence type="predicted"/>
<evidence type="ECO:0000313" key="2">
    <source>
        <dbReference type="Proteomes" id="UP000184603"/>
    </source>
</evidence>
<dbReference type="AlphaFoldDB" id="A0A1M7YBF4"/>
<organism evidence="1 2">
    <name type="scientific">Desulfopila aestuarii DSM 18488</name>
    <dbReference type="NCBI Taxonomy" id="1121416"/>
    <lineage>
        <taxon>Bacteria</taxon>
        <taxon>Pseudomonadati</taxon>
        <taxon>Thermodesulfobacteriota</taxon>
        <taxon>Desulfobulbia</taxon>
        <taxon>Desulfobulbales</taxon>
        <taxon>Desulfocapsaceae</taxon>
        <taxon>Desulfopila</taxon>
    </lineage>
</organism>
<sequence length="53" mass="5862">MDAIAIDLYQVMDERYVANRISSIEYLGKKAVAGPRGPGYRKGMLMDVAAMPQ</sequence>
<dbReference type="STRING" id="1121416.SAMN02745220_03203"/>
<accession>A0A1M7YBF4</accession>
<protein>
    <submittedName>
        <fullName evidence="1">Uncharacterized protein</fullName>
    </submittedName>
</protein>
<evidence type="ECO:0000313" key="1">
    <source>
        <dbReference type="EMBL" id="SHO49990.1"/>
    </source>
</evidence>
<gene>
    <name evidence="1" type="ORF">SAMN02745220_03203</name>
</gene>
<dbReference type="EMBL" id="FRFE01000016">
    <property type="protein sequence ID" value="SHO49990.1"/>
    <property type="molecule type" value="Genomic_DNA"/>
</dbReference>
<reference evidence="1 2" key="1">
    <citation type="submission" date="2016-12" db="EMBL/GenBank/DDBJ databases">
        <authorList>
            <person name="Song W.-J."/>
            <person name="Kurnit D.M."/>
        </authorList>
    </citation>
    <scope>NUCLEOTIDE SEQUENCE [LARGE SCALE GENOMIC DNA]</scope>
    <source>
        <strain evidence="1 2">DSM 18488</strain>
    </source>
</reference>